<organism evidence="2 3">
    <name type="scientific">Xanthocytophaga agilis</name>
    <dbReference type="NCBI Taxonomy" id="3048010"/>
    <lineage>
        <taxon>Bacteria</taxon>
        <taxon>Pseudomonadati</taxon>
        <taxon>Bacteroidota</taxon>
        <taxon>Cytophagia</taxon>
        <taxon>Cytophagales</taxon>
        <taxon>Rhodocytophagaceae</taxon>
        <taxon>Xanthocytophaga</taxon>
    </lineage>
</organism>
<dbReference type="Gene3D" id="3.90.550.10">
    <property type="entry name" value="Spore Coat Polysaccharide Biosynthesis Protein SpsA, Chain A"/>
    <property type="match status" value="1"/>
</dbReference>
<accession>A0AAE3RBZ0</accession>
<dbReference type="InterPro" id="IPR001173">
    <property type="entry name" value="Glyco_trans_2-like"/>
</dbReference>
<dbReference type="EC" id="2.4.-.-" evidence="2"/>
<dbReference type="AlphaFoldDB" id="A0AAE3RBZ0"/>
<protein>
    <submittedName>
        <fullName evidence="2">Glycosyltransferase family 2 protein</fullName>
        <ecNumber evidence="2">2.4.-.-</ecNumber>
    </submittedName>
</protein>
<evidence type="ECO:0000313" key="2">
    <source>
        <dbReference type="EMBL" id="MDJ1504698.1"/>
    </source>
</evidence>
<sequence length="302" mass="34519">MVPNVWAVIVHYNGEEWIHKCLQSLTESVLPLHIVVVDNNSTTQTGIQIIQNEFPHITFIHSKENIGFGKANNIGIDLAMAHQADYVFLLNQDAWIENNTIERLLSVSLNKPDFGIISPFHLNTTGSALEYGFSKYLETDKCPNIISDIYLKQTKEIYPLSFVNAAAWLLTRDCIKIVGTFDPLFFMYGEDLDYCQRCQYHNIRIGVTPDATICHARPYPSAQNVGKSIWKQSDKYKLQGNLLAVLKNINKPLWVQITTYFILLAKFSIQYNTLWKPMVIGLSILMKLKSIVASRRNQKIHI</sequence>
<dbReference type="Proteomes" id="UP001232063">
    <property type="component" value="Unassembled WGS sequence"/>
</dbReference>
<dbReference type="CDD" id="cd04186">
    <property type="entry name" value="GT_2_like_c"/>
    <property type="match status" value="1"/>
</dbReference>
<name>A0AAE3RBZ0_9BACT</name>
<keyword evidence="3" id="KW-1185">Reference proteome</keyword>
<dbReference type="RefSeq" id="WP_314516243.1">
    <property type="nucleotide sequence ID" value="NZ_JASJOU010000012.1"/>
</dbReference>
<evidence type="ECO:0000313" key="3">
    <source>
        <dbReference type="Proteomes" id="UP001232063"/>
    </source>
</evidence>
<comment type="caution">
    <text evidence="2">The sequence shown here is derived from an EMBL/GenBank/DDBJ whole genome shotgun (WGS) entry which is preliminary data.</text>
</comment>
<dbReference type="EMBL" id="JASJOU010000012">
    <property type="protein sequence ID" value="MDJ1504698.1"/>
    <property type="molecule type" value="Genomic_DNA"/>
</dbReference>
<dbReference type="GO" id="GO:0016757">
    <property type="term" value="F:glycosyltransferase activity"/>
    <property type="evidence" value="ECO:0007669"/>
    <property type="project" value="UniProtKB-KW"/>
</dbReference>
<dbReference type="InterPro" id="IPR029044">
    <property type="entry name" value="Nucleotide-diphossugar_trans"/>
</dbReference>
<feature type="domain" description="Glycosyltransferase 2-like" evidence="1">
    <location>
        <begin position="7"/>
        <end position="107"/>
    </location>
</feature>
<reference evidence="2" key="1">
    <citation type="submission" date="2023-05" db="EMBL/GenBank/DDBJ databases">
        <authorList>
            <person name="Zhang X."/>
        </authorList>
    </citation>
    <scope>NUCLEOTIDE SEQUENCE</scope>
    <source>
        <strain evidence="2">BD1B2-1</strain>
    </source>
</reference>
<dbReference type="Pfam" id="PF00535">
    <property type="entry name" value="Glycos_transf_2"/>
    <property type="match status" value="1"/>
</dbReference>
<evidence type="ECO:0000259" key="1">
    <source>
        <dbReference type="Pfam" id="PF00535"/>
    </source>
</evidence>
<proteinExistence type="predicted"/>
<dbReference type="PANTHER" id="PTHR43179">
    <property type="entry name" value="RHAMNOSYLTRANSFERASE WBBL"/>
    <property type="match status" value="1"/>
</dbReference>
<gene>
    <name evidence="2" type="ORF">QNI22_28815</name>
</gene>
<dbReference type="SUPFAM" id="SSF53448">
    <property type="entry name" value="Nucleotide-diphospho-sugar transferases"/>
    <property type="match status" value="1"/>
</dbReference>
<keyword evidence="2" id="KW-0328">Glycosyltransferase</keyword>
<dbReference type="PANTHER" id="PTHR43179:SF7">
    <property type="entry name" value="RHAMNOSYLTRANSFERASE WBBL"/>
    <property type="match status" value="1"/>
</dbReference>
<keyword evidence="2" id="KW-0808">Transferase</keyword>